<dbReference type="GO" id="GO:0032543">
    <property type="term" value="P:mitochondrial translation"/>
    <property type="evidence" value="ECO:0007669"/>
    <property type="project" value="InterPro"/>
</dbReference>
<feature type="domain" description="Small ribosomal subunit protein mS35 mitochondrial conserved" evidence="2">
    <location>
        <begin position="201"/>
        <end position="321"/>
    </location>
</feature>
<evidence type="ECO:0000259" key="2">
    <source>
        <dbReference type="Pfam" id="PF10213"/>
    </source>
</evidence>
<dbReference type="InterPro" id="IPR039848">
    <property type="entry name" value="Ribosomal_mS35_mt"/>
</dbReference>
<evidence type="ECO:0000313" key="3">
    <source>
        <dbReference type="EMBL" id="RDW91235.1"/>
    </source>
</evidence>
<evidence type="ECO:0000256" key="1">
    <source>
        <dbReference type="SAM" id="MobiDB-lite"/>
    </source>
</evidence>
<name>A0A3D8SY45_9HELO</name>
<protein>
    <recommendedName>
        <fullName evidence="2">Small ribosomal subunit protein mS35 mitochondrial conserved domain-containing protein</fullName>
    </recommendedName>
</protein>
<dbReference type="EMBL" id="PDLN01000003">
    <property type="protein sequence ID" value="RDW91235.1"/>
    <property type="molecule type" value="Genomic_DNA"/>
</dbReference>
<proteinExistence type="predicted"/>
<keyword evidence="4" id="KW-1185">Reference proteome</keyword>
<sequence length="393" mass="44536">MASVVRSLRFTTRASQCRAVTQSCSASPAWRQRPFSTTSTHWKSEKATDGTEADAIDSQKAPASAPTPADSPVVKQKPLFPTKSSETPQEIADFQKKMTESFEKRTKLQIDEFIASGAMGLDETLDVAEEEDTQVVRSKKFKESFMNMGEEEPFEDEEADEVDEDDIGTLGHMELEHHRERRHYARLAAWEMPLLAKLAKPFEPPTKSQPLRFRYTSYMGEQHPAEKKVVCEFCVADMPNTTRQQRNKLRKLAGVRYNPETDIIKISSEMYATQAQNKRYLGGLVDKLLTEARDPTDTFADIPLDTRHHVVKTKPKFPKEWRMSPERRGEIEAHRQSMLQKDKQISLEGSLVDGVKQIEDILATRAAEAASMPEVVIPVKGARGKVQKVSLRR</sequence>
<dbReference type="GO" id="GO:0005763">
    <property type="term" value="C:mitochondrial small ribosomal subunit"/>
    <property type="evidence" value="ECO:0007669"/>
    <property type="project" value="TreeGrafter"/>
</dbReference>
<gene>
    <name evidence="3" type="ORF">BP5796_02400</name>
</gene>
<reference evidence="3 4" key="1">
    <citation type="journal article" date="2018" name="IMA Fungus">
        <title>IMA Genome-F 9: Draft genome sequence of Annulohypoxylon stygium, Aspergillus mulundensis, Berkeleyomyces basicola (syn. Thielaviopsis basicola), Ceratocystis smalleyi, two Cercospora beticola strains, Coleophoma cylindrospora, Fusarium fracticaudum, Phialophora cf. hyalina, and Morchella septimelata.</title>
        <authorList>
            <person name="Wingfield B.D."/>
            <person name="Bills G.F."/>
            <person name="Dong Y."/>
            <person name="Huang W."/>
            <person name="Nel W.J."/>
            <person name="Swalarsk-Parry B.S."/>
            <person name="Vaghefi N."/>
            <person name="Wilken P.M."/>
            <person name="An Z."/>
            <person name="de Beer Z.W."/>
            <person name="De Vos L."/>
            <person name="Chen L."/>
            <person name="Duong T.A."/>
            <person name="Gao Y."/>
            <person name="Hammerbacher A."/>
            <person name="Kikkert J.R."/>
            <person name="Li Y."/>
            <person name="Li H."/>
            <person name="Li K."/>
            <person name="Li Q."/>
            <person name="Liu X."/>
            <person name="Ma X."/>
            <person name="Naidoo K."/>
            <person name="Pethybridge S.J."/>
            <person name="Sun J."/>
            <person name="Steenkamp E.T."/>
            <person name="van der Nest M.A."/>
            <person name="van Wyk S."/>
            <person name="Wingfield M.J."/>
            <person name="Xiong C."/>
            <person name="Yue Q."/>
            <person name="Zhang X."/>
        </authorList>
    </citation>
    <scope>NUCLEOTIDE SEQUENCE [LARGE SCALE GENOMIC DNA]</scope>
    <source>
        <strain evidence="3 4">BP5796</strain>
    </source>
</reference>
<dbReference type="PANTHER" id="PTHR13490:SF0">
    <property type="entry name" value="SMALL RIBOSOMAL SUBUNIT PROTEIN MS35"/>
    <property type="match status" value="1"/>
</dbReference>
<dbReference type="OrthoDB" id="283424at2759"/>
<dbReference type="PANTHER" id="PTHR13490">
    <property type="entry name" value="MITOCHONDRIAL 28S RIBOSOMAL PROTEIN S28"/>
    <property type="match status" value="1"/>
</dbReference>
<feature type="compositionally biased region" description="Low complexity" evidence="1">
    <location>
        <begin position="61"/>
        <end position="72"/>
    </location>
</feature>
<dbReference type="Proteomes" id="UP000256328">
    <property type="component" value="Unassembled WGS sequence"/>
</dbReference>
<dbReference type="Pfam" id="PF10213">
    <property type="entry name" value="MRP-S28"/>
    <property type="match status" value="1"/>
</dbReference>
<evidence type="ECO:0000313" key="4">
    <source>
        <dbReference type="Proteomes" id="UP000256328"/>
    </source>
</evidence>
<feature type="region of interest" description="Disordered" evidence="1">
    <location>
        <begin position="26"/>
        <end position="90"/>
    </location>
</feature>
<comment type="caution">
    <text evidence="3">The sequence shown here is derived from an EMBL/GenBank/DDBJ whole genome shotgun (WGS) entry which is preliminary data.</text>
</comment>
<accession>A0A3D8SY45</accession>
<dbReference type="GO" id="GO:0003735">
    <property type="term" value="F:structural constituent of ribosome"/>
    <property type="evidence" value="ECO:0007669"/>
    <property type="project" value="InterPro"/>
</dbReference>
<organism evidence="3 4">
    <name type="scientific">Coleophoma crateriformis</name>
    <dbReference type="NCBI Taxonomy" id="565419"/>
    <lineage>
        <taxon>Eukaryota</taxon>
        <taxon>Fungi</taxon>
        <taxon>Dikarya</taxon>
        <taxon>Ascomycota</taxon>
        <taxon>Pezizomycotina</taxon>
        <taxon>Leotiomycetes</taxon>
        <taxon>Helotiales</taxon>
        <taxon>Dermateaceae</taxon>
        <taxon>Coleophoma</taxon>
    </lineage>
</organism>
<dbReference type="AlphaFoldDB" id="A0A3D8SY45"/>
<dbReference type="InterPro" id="IPR019349">
    <property type="entry name" value="Ribosomal_mS35_mit"/>
</dbReference>